<comment type="caution">
    <text evidence="2">The sequence shown here is derived from an EMBL/GenBank/DDBJ whole genome shotgun (WGS) entry which is preliminary data.</text>
</comment>
<feature type="region of interest" description="Disordered" evidence="1">
    <location>
        <begin position="217"/>
        <end position="253"/>
    </location>
</feature>
<reference evidence="2" key="1">
    <citation type="submission" date="2019-07" db="EMBL/GenBank/DDBJ databases">
        <authorList>
            <person name="Dittberner H."/>
        </authorList>
    </citation>
    <scope>NUCLEOTIDE SEQUENCE [LARGE SCALE GENOMIC DNA]</scope>
</reference>
<accession>A0A565AXT7</accession>
<sequence>MESTTTKSARRILFGDERPSTNHGSPGVSRAPIDSMPNWIKKPLSVVREEKRRGKRPVGGDGSDREEQRRKPVTQSDVATVRMIPAGATKDGFVQAGWFRESIEEALTVNHANFWKSIRKMRSTATEKPQAVTVMTTVDPSIRELVLLPAAEQGLEGHKGKDTCPNGPRQIEGAKTGKKARNVLGVRKKIGHSPFRHVRVQQHASIAVKVSLRDQTTLCDLSPPSSSRTAPLSGENSKEIQDPVVGEKPLAID</sequence>
<name>A0A565AXT7_9BRAS</name>
<dbReference type="AlphaFoldDB" id="A0A565AXT7"/>
<evidence type="ECO:0000313" key="2">
    <source>
        <dbReference type="EMBL" id="VVA93900.1"/>
    </source>
</evidence>
<feature type="compositionally biased region" description="Polar residues" evidence="1">
    <location>
        <begin position="217"/>
        <end position="230"/>
    </location>
</feature>
<evidence type="ECO:0000256" key="1">
    <source>
        <dbReference type="SAM" id="MobiDB-lite"/>
    </source>
</evidence>
<dbReference type="EMBL" id="CABITT030000002">
    <property type="protein sequence ID" value="VVA93900.1"/>
    <property type="molecule type" value="Genomic_DNA"/>
</dbReference>
<keyword evidence="3" id="KW-1185">Reference proteome</keyword>
<evidence type="ECO:0000313" key="3">
    <source>
        <dbReference type="Proteomes" id="UP000489600"/>
    </source>
</evidence>
<feature type="region of interest" description="Disordered" evidence="1">
    <location>
        <begin position="1"/>
        <end position="76"/>
    </location>
</feature>
<dbReference type="Proteomes" id="UP000489600">
    <property type="component" value="Unassembled WGS sequence"/>
</dbReference>
<organism evidence="2 3">
    <name type="scientific">Arabis nemorensis</name>
    <dbReference type="NCBI Taxonomy" id="586526"/>
    <lineage>
        <taxon>Eukaryota</taxon>
        <taxon>Viridiplantae</taxon>
        <taxon>Streptophyta</taxon>
        <taxon>Embryophyta</taxon>
        <taxon>Tracheophyta</taxon>
        <taxon>Spermatophyta</taxon>
        <taxon>Magnoliopsida</taxon>
        <taxon>eudicotyledons</taxon>
        <taxon>Gunneridae</taxon>
        <taxon>Pentapetalae</taxon>
        <taxon>rosids</taxon>
        <taxon>malvids</taxon>
        <taxon>Brassicales</taxon>
        <taxon>Brassicaceae</taxon>
        <taxon>Arabideae</taxon>
        <taxon>Arabis</taxon>
    </lineage>
</organism>
<gene>
    <name evidence="2" type="ORF">ANE_LOCUS4345</name>
</gene>
<protein>
    <submittedName>
        <fullName evidence="2">Uncharacterized protein</fullName>
    </submittedName>
</protein>
<proteinExistence type="predicted"/>